<gene>
    <name evidence="1" type="ORF">MARPO_0026s0024</name>
</gene>
<dbReference type="Proteomes" id="UP000244005">
    <property type="component" value="Unassembled WGS sequence"/>
</dbReference>
<dbReference type="OrthoDB" id="10422387at2759"/>
<reference evidence="2" key="1">
    <citation type="journal article" date="2017" name="Cell">
        <title>Insights into land plant evolution garnered from the Marchantia polymorpha genome.</title>
        <authorList>
            <person name="Bowman J.L."/>
            <person name="Kohchi T."/>
            <person name="Yamato K.T."/>
            <person name="Jenkins J."/>
            <person name="Shu S."/>
            <person name="Ishizaki K."/>
            <person name="Yamaoka S."/>
            <person name="Nishihama R."/>
            <person name="Nakamura Y."/>
            <person name="Berger F."/>
            <person name="Adam C."/>
            <person name="Aki S.S."/>
            <person name="Althoff F."/>
            <person name="Araki T."/>
            <person name="Arteaga-Vazquez M.A."/>
            <person name="Balasubrmanian S."/>
            <person name="Barry K."/>
            <person name="Bauer D."/>
            <person name="Boehm C.R."/>
            <person name="Briginshaw L."/>
            <person name="Caballero-Perez J."/>
            <person name="Catarino B."/>
            <person name="Chen F."/>
            <person name="Chiyoda S."/>
            <person name="Chovatia M."/>
            <person name="Davies K.M."/>
            <person name="Delmans M."/>
            <person name="Demura T."/>
            <person name="Dierschke T."/>
            <person name="Dolan L."/>
            <person name="Dorantes-Acosta A.E."/>
            <person name="Eklund D.M."/>
            <person name="Florent S.N."/>
            <person name="Flores-Sandoval E."/>
            <person name="Fujiyama A."/>
            <person name="Fukuzawa H."/>
            <person name="Galik B."/>
            <person name="Grimanelli D."/>
            <person name="Grimwood J."/>
            <person name="Grossniklaus U."/>
            <person name="Hamada T."/>
            <person name="Haseloff J."/>
            <person name="Hetherington A.J."/>
            <person name="Higo A."/>
            <person name="Hirakawa Y."/>
            <person name="Hundley H.N."/>
            <person name="Ikeda Y."/>
            <person name="Inoue K."/>
            <person name="Inoue S.I."/>
            <person name="Ishida S."/>
            <person name="Jia Q."/>
            <person name="Kakita M."/>
            <person name="Kanazawa T."/>
            <person name="Kawai Y."/>
            <person name="Kawashima T."/>
            <person name="Kennedy M."/>
            <person name="Kinose K."/>
            <person name="Kinoshita T."/>
            <person name="Kohara Y."/>
            <person name="Koide E."/>
            <person name="Komatsu K."/>
            <person name="Kopischke S."/>
            <person name="Kubo M."/>
            <person name="Kyozuka J."/>
            <person name="Lagercrantz U."/>
            <person name="Lin S.S."/>
            <person name="Lindquist E."/>
            <person name="Lipzen A.M."/>
            <person name="Lu C.W."/>
            <person name="De Luna E."/>
            <person name="Martienssen R.A."/>
            <person name="Minamino N."/>
            <person name="Mizutani M."/>
            <person name="Mizutani M."/>
            <person name="Mochizuki N."/>
            <person name="Monte I."/>
            <person name="Mosher R."/>
            <person name="Nagasaki H."/>
            <person name="Nakagami H."/>
            <person name="Naramoto S."/>
            <person name="Nishitani K."/>
            <person name="Ohtani M."/>
            <person name="Okamoto T."/>
            <person name="Okumura M."/>
            <person name="Phillips J."/>
            <person name="Pollak B."/>
            <person name="Reinders A."/>
            <person name="Rovekamp M."/>
            <person name="Sano R."/>
            <person name="Sawa S."/>
            <person name="Schmid M.W."/>
            <person name="Shirakawa M."/>
            <person name="Solano R."/>
            <person name="Spunde A."/>
            <person name="Suetsugu N."/>
            <person name="Sugano S."/>
            <person name="Sugiyama A."/>
            <person name="Sun R."/>
            <person name="Suzuki Y."/>
            <person name="Takenaka M."/>
            <person name="Takezawa D."/>
            <person name="Tomogane H."/>
            <person name="Tsuzuki M."/>
            <person name="Ueda T."/>
            <person name="Umeda M."/>
            <person name="Ward J.M."/>
            <person name="Watanabe Y."/>
            <person name="Yazaki K."/>
            <person name="Yokoyama R."/>
            <person name="Yoshitake Y."/>
            <person name="Yotsui I."/>
            <person name="Zachgo S."/>
            <person name="Schmutz J."/>
        </authorList>
    </citation>
    <scope>NUCLEOTIDE SEQUENCE [LARGE SCALE GENOMIC DNA]</scope>
    <source>
        <strain evidence="2">Tak-1</strain>
    </source>
</reference>
<evidence type="ECO:0000313" key="2">
    <source>
        <dbReference type="Proteomes" id="UP000244005"/>
    </source>
</evidence>
<proteinExistence type="predicted"/>
<dbReference type="Gramene" id="Mp2g13470.1">
    <property type="protein sequence ID" value="Mp2g13470.1.cds"/>
    <property type="gene ID" value="Mp2g13470"/>
</dbReference>
<protein>
    <submittedName>
        <fullName evidence="1">Uncharacterized protein</fullName>
    </submittedName>
</protein>
<sequence>MHIRRAHQDHRHWTEMKIGASSVTTSNLHLRKAALLLLKLKTCRILHAVLILVLVVHPWPVSCSTLNCTIDEIPGVFDGFPACRAGSCRAKYEDKKPYWCDSIRLCVSDRIACNDTDEIPGVPPRSPPPPAEPYCSGAHIRGFDRKTNSCLCEEGW</sequence>
<accession>A0A2R6XAJ9</accession>
<organism evidence="1 2">
    <name type="scientific">Marchantia polymorpha</name>
    <name type="common">Common liverwort</name>
    <name type="synonym">Marchantia aquatica</name>
    <dbReference type="NCBI Taxonomy" id="3197"/>
    <lineage>
        <taxon>Eukaryota</taxon>
        <taxon>Viridiplantae</taxon>
        <taxon>Streptophyta</taxon>
        <taxon>Embryophyta</taxon>
        <taxon>Marchantiophyta</taxon>
        <taxon>Marchantiopsida</taxon>
        <taxon>Marchantiidae</taxon>
        <taxon>Marchantiales</taxon>
        <taxon>Marchantiaceae</taxon>
        <taxon>Marchantia</taxon>
    </lineage>
</organism>
<dbReference type="AlphaFoldDB" id="A0A2R6XAJ9"/>
<evidence type="ECO:0000313" key="1">
    <source>
        <dbReference type="EMBL" id="PTQ43133.1"/>
    </source>
</evidence>
<keyword evidence="2" id="KW-1185">Reference proteome</keyword>
<name>A0A2R6XAJ9_MARPO</name>
<dbReference type="EMBL" id="KZ772698">
    <property type="protein sequence ID" value="PTQ43133.1"/>
    <property type="molecule type" value="Genomic_DNA"/>
</dbReference>